<reference evidence="6 7" key="1">
    <citation type="submission" date="2023-11" db="EMBL/GenBank/DDBJ databases">
        <title>Halocaridina rubra genome assembly.</title>
        <authorList>
            <person name="Smith C."/>
        </authorList>
    </citation>
    <scope>NUCLEOTIDE SEQUENCE [LARGE SCALE GENOMIC DNA]</scope>
    <source>
        <strain evidence="6">EP-1</strain>
        <tissue evidence="6">Whole</tissue>
    </source>
</reference>
<dbReference type="GO" id="GO:0036064">
    <property type="term" value="C:ciliary basal body"/>
    <property type="evidence" value="ECO:0007669"/>
    <property type="project" value="TreeGrafter"/>
</dbReference>
<comment type="similarity">
    <text evidence="2">Belongs to the TAPT1 family.</text>
</comment>
<proteinExistence type="inferred from homology"/>
<dbReference type="AlphaFoldDB" id="A0AAN8WTM0"/>
<gene>
    <name evidence="6" type="primary">TAPT1_1</name>
    <name evidence="6" type="ORF">SK128_025480</name>
</gene>
<evidence type="ECO:0000256" key="3">
    <source>
        <dbReference type="ARBA" id="ARBA00022692"/>
    </source>
</evidence>
<comment type="caution">
    <text evidence="6">The sequence shown here is derived from an EMBL/GenBank/DDBJ whole genome shotgun (WGS) entry which is preliminary data.</text>
</comment>
<evidence type="ECO:0000313" key="7">
    <source>
        <dbReference type="Proteomes" id="UP001381693"/>
    </source>
</evidence>
<keyword evidence="5" id="KW-0472">Membrane</keyword>
<accession>A0AAN8WTM0</accession>
<dbReference type="EMBL" id="JAXCGZ010015234">
    <property type="protein sequence ID" value="KAK7070802.1"/>
    <property type="molecule type" value="Genomic_DNA"/>
</dbReference>
<dbReference type="PANTHER" id="PTHR13317">
    <property type="entry name" value="TRANSMEMBRANE ANTERIOR POSTERIOR TRANSFORMATION PROTEIN 1 HOMOLOG"/>
    <property type="match status" value="1"/>
</dbReference>
<sequence>FVELKGAVFKKFDRNNLLQISCSDVRERFHNCVLLLVVVIQTMKEYAWKEGG</sequence>
<evidence type="ECO:0000256" key="2">
    <source>
        <dbReference type="ARBA" id="ARBA00008803"/>
    </source>
</evidence>
<dbReference type="InterPro" id="IPR008010">
    <property type="entry name" value="Tatp1"/>
</dbReference>
<keyword evidence="7" id="KW-1185">Reference proteome</keyword>
<comment type="subcellular location">
    <subcellularLocation>
        <location evidence="1">Membrane</location>
        <topology evidence="1">Multi-pass membrane protein</topology>
    </subcellularLocation>
</comment>
<keyword evidence="3 6" id="KW-0812">Transmembrane</keyword>
<evidence type="ECO:0000256" key="4">
    <source>
        <dbReference type="ARBA" id="ARBA00022989"/>
    </source>
</evidence>
<evidence type="ECO:0000256" key="5">
    <source>
        <dbReference type="ARBA" id="ARBA00023136"/>
    </source>
</evidence>
<evidence type="ECO:0000256" key="1">
    <source>
        <dbReference type="ARBA" id="ARBA00004141"/>
    </source>
</evidence>
<protein>
    <submittedName>
        <fullName evidence="6">Transmembrane anterior posterior transformation protein 1</fullName>
    </submittedName>
</protein>
<dbReference type="PANTHER" id="PTHR13317:SF4">
    <property type="entry name" value="TRANSMEMBRANE ANTERIOR POSTERIOR TRANSFORMATION PROTEIN 1 HOMOLOG"/>
    <property type="match status" value="1"/>
</dbReference>
<keyword evidence="4" id="KW-1133">Transmembrane helix</keyword>
<organism evidence="6 7">
    <name type="scientific">Halocaridina rubra</name>
    <name type="common">Hawaiian red shrimp</name>
    <dbReference type="NCBI Taxonomy" id="373956"/>
    <lineage>
        <taxon>Eukaryota</taxon>
        <taxon>Metazoa</taxon>
        <taxon>Ecdysozoa</taxon>
        <taxon>Arthropoda</taxon>
        <taxon>Crustacea</taxon>
        <taxon>Multicrustacea</taxon>
        <taxon>Malacostraca</taxon>
        <taxon>Eumalacostraca</taxon>
        <taxon>Eucarida</taxon>
        <taxon>Decapoda</taxon>
        <taxon>Pleocyemata</taxon>
        <taxon>Caridea</taxon>
        <taxon>Atyoidea</taxon>
        <taxon>Atyidae</taxon>
        <taxon>Halocaridina</taxon>
    </lineage>
</organism>
<dbReference type="GO" id="GO:0005789">
    <property type="term" value="C:endoplasmic reticulum membrane"/>
    <property type="evidence" value="ECO:0007669"/>
    <property type="project" value="TreeGrafter"/>
</dbReference>
<dbReference type="GO" id="GO:0045724">
    <property type="term" value="P:positive regulation of cilium assembly"/>
    <property type="evidence" value="ECO:0007669"/>
    <property type="project" value="TreeGrafter"/>
</dbReference>
<name>A0AAN8WTM0_HALRR</name>
<dbReference type="Proteomes" id="UP001381693">
    <property type="component" value="Unassembled WGS sequence"/>
</dbReference>
<dbReference type="Pfam" id="PF05346">
    <property type="entry name" value="DUF747"/>
    <property type="match status" value="1"/>
</dbReference>
<evidence type="ECO:0000313" key="6">
    <source>
        <dbReference type="EMBL" id="KAK7070802.1"/>
    </source>
</evidence>
<feature type="non-terminal residue" evidence="6">
    <location>
        <position position="1"/>
    </location>
</feature>